<dbReference type="AlphaFoldDB" id="A0A433RXN7"/>
<dbReference type="PANTHER" id="PTHR32097">
    <property type="entry name" value="CAMP-BINDING PROTEIN 1-RELATED"/>
    <property type="match status" value="1"/>
</dbReference>
<comment type="caution">
    <text evidence="2">The sequence shown here is derived from an EMBL/GenBank/DDBJ whole genome shotgun (WGS) entry which is preliminary data.</text>
</comment>
<dbReference type="OrthoDB" id="179721at2"/>
<evidence type="ECO:0000313" key="3">
    <source>
        <dbReference type="Proteomes" id="UP000288623"/>
    </source>
</evidence>
<dbReference type="CDD" id="cd06974">
    <property type="entry name" value="TerD_like"/>
    <property type="match status" value="2"/>
</dbReference>
<accession>A0A433RXN7</accession>
<dbReference type="Pfam" id="PF02342">
    <property type="entry name" value="TerD"/>
    <property type="match status" value="1"/>
</dbReference>
<gene>
    <name evidence="2" type="ORF">QI30_02425</name>
</gene>
<evidence type="ECO:0000313" key="2">
    <source>
        <dbReference type="EMBL" id="RUS58027.1"/>
    </source>
</evidence>
<reference evidence="2 3" key="1">
    <citation type="submission" date="2014-11" db="EMBL/GenBank/DDBJ databases">
        <title>Genome sequence and analysis of novel Kurthia sp.</title>
        <authorList>
            <person name="Lawson J.N."/>
            <person name="Gonzalez J.E."/>
            <person name="Rinauldi L."/>
            <person name="Xuan Z."/>
            <person name="Firman A."/>
            <person name="Shaddox L."/>
            <person name="Trudeau A."/>
            <person name="Shah S."/>
            <person name="Reiman D."/>
        </authorList>
    </citation>
    <scope>NUCLEOTIDE SEQUENCE [LARGE SCALE GENOMIC DNA]</scope>
    <source>
        <strain evidence="2 3">3B1D</strain>
    </source>
</reference>
<dbReference type="InterPro" id="IPR051324">
    <property type="entry name" value="Stress/Tellurium_Resist"/>
</dbReference>
<dbReference type="Gene3D" id="2.60.60.30">
    <property type="entry name" value="sav2460 like domains"/>
    <property type="match status" value="1"/>
</dbReference>
<dbReference type="EMBL" id="JTFC01000008">
    <property type="protein sequence ID" value="RUS58027.1"/>
    <property type="molecule type" value="Genomic_DNA"/>
</dbReference>
<name>A0A433RXN7_9BACL</name>
<sequence length="369" mass="41393">MDLKRGQKIAIEPVDSCTLTVEWSTPKKAMDVDVSAFLLDANNRCVRDEHFIFYGQPQSPNQSVQYRKQTEQDGTIEVLLNQVPQDVERIAITLTIHEGDTQNLRFEQIDKIHLTVGNRHHYHFGEDLQQETAIVVAELYRHNGAWKLNVIGSGFNGGLQALCENYGLEIIDTPKESVEKPAPVKLEKMNVNLEKRQSVSIAKSEKFIATLEWANPKKDLDLYCFYVLANGETGKVYYRDMGNASKAPYITLDGDSKTAGQETIIIHQPSKISYVLIAAYSAVSNGFGSFKKMKAQAVVDNQLGQRVTSGLFEKNNFAYWVAIAHIDLSETSNARVSHVEKYSKSGSERSPALYTDGTFEMDKGPVEFK</sequence>
<dbReference type="Proteomes" id="UP000288623">
    <property type="component" value="Unassembled WGS sequence"/>
</dbReference>
<protein>
    <recommendedName>
        <fullName evidence="1">TerD domain-containing protein</fullName>
    </recommendedName>
</protein>
<organism evidence="2 3">
    <name type="scientific">Candidatus Kurthia intestinigallinarum</name>
    <dbReference type="NCBI Taxonomy" id="1562256"/>
    <lineage>
        <taxon>Bacteria</taxon>
        <taxon>Bacillati</taxon>
        <taxon>Bacillota</taxon>
        <taxon>Bacilli</taxon>
        <taxon>Bacillales</taxon>
        <taxon>Caryophanaceae</taxon>
        <taxon>Kurthia</taxon>
    </lineage>
</organism>
<evidence type="ECO:0000259" key="1">
    <source>
        <dbReference type="Pfam" id="PF02342"/>
    </source>
</evidence>
<dbReference type="InterPro" id="IPR003325">
    <property type="entry name" value="TerD"/>
</dbReference>
<dbReference type="RefSeq" id="WP_126989361.1">
    <property type="nucleotide sequence ID" value="NZ_JTFC01000008.1"/>
</dbReference>
<keyword evidence="3" id="KW-1185">Reference proteome</keyword>
<feature type="domain" description="TerD" evidence="1">
    <location>
        <begin position="2"/>
        <end position="166"/>
    </location>
</feature>
<proteinExistence type="predicted"/>
<dbReference type="PANTHER" id="PTHR32097:SF17">
    <property type="entry name" value="CAMP-BINDING PROTEIN 1-RELATED"/>
    <property type="match status" value="1"/>
</dbReference>